<dbReference type="RefSeq" id="WP_155315434.1">
    <property type="nucleotide sequence ID" value="NZ_AP021874.1"/>
</dbReference>
<organism evidence="1 2">
    <name type="scientific">Desulfosarcina alkanivorans</name>
    <dbReference type="NCBI Taxonomy" id="571177"/>
    <lineage>
        <taxon>Bacteria</taxon>
        <taxon>Pseudomonadati</taxon>
        <taxon>Thermodesulfobacteriota</taxon>
        <taxon>Desulfobacteria</taxon>
        <taxon>Desulfobacterales</taxon>
        <taxon>Desulfosarcinaceae</taxon>
        <taxon>Desulfosarcina</taxon>
    </lineage>
</organism>
<accession>A0A5K7YR85</accession>
<keyword evidence="2" id="KW-1185">Reference proteome</keyword>
<gene>
    <name evidence="1" type="ORF">DSCA_10770</name>
</gene>
<sequence length="218" mass="25035">MGAILKHRTGHTTVFLATIMATILFSGHGSMCSPDKLPAGRQLPETDAVKIERIGPQRPGGQGYQLVYRVNVPIAVYWKFKTDFDNAFLIENKFIRDHRFISQAGNTAITENKYSYGPDVFFRWQTELSPAVHRLDFLLLNPEQCQQRYHYGFIQLAAEGQSTRVTQVAFFDFWGASFWAHYPWQGGMRDFLDYTARWEQATALRLKDRYGGANDNPE</sequence>
<dbReference type="AlphaFoldDB" id="A0A5K7YR85"/>
<dbReference type="Proteomes" id="UP000427906">
    <property type="component" value="Chromosome"/>
</dbReference>
<dbReference type="KEGG" id="dalk:DSCA_10770"/>
<evidence type="ECO:0000313" key="1">
    <source>
        <dbReference type="EMBL" id="BBO67147.1"/>
    </source>
</evidence>
<dbReference type="OrthoDB" id="5501465at2"/>
<reference evidence="1 2" key="1">
    <citation type="submission" date="2019-11" db="EMBL/GenBank/DDBJ databases">
        <title>Comparative genomics of hydrocarbon-degrading Desulfosarcina strains.</title>
        <authorList>
            <person name="Watanabe M."/>
            <person name="Kojima H."/>
            <person name="Fukui M."/>
        </authorList>
    </citation>
    <scope>NUCLEOTIDE SEQUENCE [LARGE SCALE GENOMIC DNA]</scope>
    <source>
        <strain evidence="1 2">PL12</strain>
    </source>
</reference>
<evidence type="ECO:0000313" key="2">
    <source>
        <dbReference type="Proteomes" id="UP000427906"/>
    </source>
</evidence>
<name>A0A5K7YR85_9BACT</name>
<proteinExistence type="predicted"/>
<dbReference type="EMBL" id="AP021874">
    <property type="protein sequence ID" value="BBO67147.1"/>
    <property type="molecule type" value="Genomic_DNA"/>
</dbReference>
<protein>
    <submittedName>
        <fullName evidence="1">Uncharacterized protein</fullName>
    </submittedName>
</protein>